<keyword evidence="1" id="KW-0812">Transmembrane</keyword>
<sequence>MAAQVQLVAAALVTLLLATGEVTASEATVSLKDNGYEGVLVAISPSKTISDASEVLFKATQKRAFFRDVKILLPKSWTKTPYDAVALNENFDESDIRVDAPKGVYGNQPYTEQPGGCGDPGLYMHLTPEYLVNDKEADVWGPRSKTLVHEWAKLRWGVFDEFGYPNDEMYPLFYATQNIVEGNVETIVHPNYCANEVLSGKLRDITGSECSYVDDLPDKNCRFIPDEDQVAVSSLMSLYYIANVEEFCGESKRHNLRAPTKQNNKCDHRSVWAVIETHSDFKGNNNPPTSTSSPTKFTVLRQEAAKFALVLDYSYSMRDYDRIKKLQTTARRWILHEVADGSSVGIIKFGGTANVEAPLTMIEGEESRKMLADIIDTKLRKATSIGAGLSRAMNDMLNGEKNAVILLITDGEENTYPYIRDIQAQLVASGIRVVTIAFGETADQQLESIAQQTDGKTYTVFDSDSGSQLLDAFLGALTYQPGDTLADTRVKIHEYPYAGTEKQLRMEFPVDASVGRDMLFQLRTSAVKHTVSAPYLIRPDGTLVETATFDSLIESWTIKVPLAEAGIWTWIADLSGDENYYIQVDITAKARNPDSLPIITRAWASSGPSGVDATVSPVIVYAEVKQGSNPVVGATVRAYISHTSTPDEAIELDLLDNGQGADSQAGDGTYSRYLTQYPFTGRYIVRAQAWNNGSAFINSGFTVNRAPQRRHARSVPAKPLEMQTYCCGSKVPFNAETAESAGEFSRYVAAGSIQVTKIPETGDVLPPSRVTDLQVGGVYQANLTLTWTATGDDLDYGIVSAYEIRFSSNDSDIVDLDAENTTLLTFEDSKQKPELFINAGETVNVTLYLEDFEVGKLYYLVLRAADDVGKLSSFSNVATVFIPNEPTAEPTAEGLATWMIIAIAIAALVVVIAVIACVAASRSRRKGARVPSENPDW</sequence>
<feature type="signal peptide" evidence="2">
    <location>
        <begin position="1"/>
        <end position="24"/>
    </location>
</feature>
<dbReference type="PANTHER" id="PTHR10579:SF177">
    <property type="entry name" value="CALCIUM-ACTIVATED CHLORIDE CHANNEL REGULATOR 4-LIKE PROTEIN"/>
    <property type="match status" value="1"/>
</dbReference>
<evidence type="ECO:0000313" key="5">
    <source>
        <dbReference type="Proteomes" id="UP000283509"/>
    </source>
</evidence>
<dbReference type="InterPro" id="IPR036465">
    <property type="entry name" value="vWFA_dom_sf"/>
</dbReference>
<evidence type="ECO:0000313" key="4">
    <source>
        <dbReference type="EMBL" id="ROT66656.1"/>
    </source>
</evidence>
<dbReference type="InterPro" id="IPR013783">
    <property type="entry name" value="Ig-like_fold"/>
</dbReference>
<dbReference type="InterPro" id="IPR013642">
    <property type="entry name" value="CLCA_N"/>
</dbReference>
<dbReference type="AlphaFoldDB" id="A0A423SR26"/>
<dbReference type="NCBIfam" id="NF041940">
    <property type="entry name" value="choice_anch_X"/>
    <property type="match status" value="1"/>
</dbReference>
<feature type="domain" description="VWFA" evidence="3">
    <location>
        <begin position="306"/>
        <end position="477"/>
    </location>
</feature>
<dbReference type="EMBL" id="QCYY01002911">
    <property type="protein sequence ID" value="ROT66656.1"/>
    <property type="molecule type" value="Genomic_DNA"/>
</dbReference>
<dbReference type="SUPFAM" id="SSF49265">
    <property type="entry name" value="Fibronectin type III"/>
    <property type="match status" value="1"/>
</dbReference>
<comment type="caution">
    <text evidence="4">The sequence shown here is derived from an EMBL/GenBank/DDBJ whole genome shotgun (WGS) entry which is preliminary data.</text>
</comment>
<name>A0A423SR26_PENVA</name>
<evidence type="ECO:0000256" key="1">
    <source>
        <dbReference type="SAM" id="Phobius"/>
    </source>
</evidence>
<reference evidence="4 5" key="2">
    <citation type="submission" date="2019-01" db="EMBL/GenBank/DDBJ databases">
        <title>The decoding of complex shrimp genome reveals the adaptation for benthos swimmer, frequently molting mechanism and breeding impact on genome.</title>
        <authorList>
            <person name="Sun Y."/>
            <person name="Gao Y."/>
            <person name="Yu Y."/>
        </authorList>
    </citation>
    <scope>NUCLEOTIDE SEQUENCE [LARGE SCALE GENOMIC DNA]</scope>
    <source>
        <tissue evidence="4">Muscle</tissue>
    </source>
</reference>
<accession>A0A423SR26</accession>
<evidence type="ECO:0000259" key="3">
    <source>
        <dbReference type="PROSITE" id="PS50234"/>
    </source>
</evidence>
<dbReference type="InterPro" id="IPR036116">
    <property type="entry name" value="FN3_sf"/>
</dbReference>
<proteinExistence type="predicted"/>
<organism evidence="4 5">
    <name type="scientific">Penaeus vannamei</name>
    <name type="common">Whiteleg shrimp</name>
    <name type="synonym">Litopenaeus vannamei</name>
    <dbReference type="NCBI Taxonomy" id="6689"/>
    <lineage>
        <taxon>Eukaryota</taxon>
        <taxon>Metazoa</taxon>
        <taxon>Ecdysozoa</taxon>
        <taxon>Arthropoda</taxon>
        <taxon>Crustacea</taxon>
        <taxon>Multicrustacea</taxon>
        <taxon>Malacostraca</taxon>
        <taxon>Eumalacostraca</taxon>
        <taxon>Eucarida</taxon>
        <taxon>Decapoda</taxon>
        <taxon>Dendrobranchiata</taxon>
        <taxon>Penaeoidea</taxon>
        <taxon>Penaeidae</taxon>
        <taxon>Penaeus</taxon>
    </lineage>
</organism>
<keyword evidence="2" id="KW-0732">Signal</keyword>
<feature type="chain" id="PRO_5019415070" description="VWFA domain-containing protein" evidence="2">
    <location>
        <begin position="25"/>
        <end position="937"/>
    </location>
</feature>
<keyword evidence="1" id="KW-0472">Membrane</keyword>
<dbReference type="Gene3D" id="3.40.50.410">
    <property type="entry name" value="von Willebrand factor, type A domain"/>
    <property type="match status" value="1"/>
</dbReference>
<dbReference type="Gene3D" id="2.60.40.10">
    <property type="entry name" value="Immunoglobulins"/>
    <property type="match status" value="1"/>
</dbReference>
<dbReference type="CDD" id="cd00198">
    <property type="entry name" value="vWFA"/>
    <property type="match status" value="1"/>
</dbReference>
<evidence type="ECO:0000256" key="2">
    <source>
        <dbReference type="SAM" id="SignalP"/>
    </source>
</evidence>
<gene>
    <name evidence="4" type="ORF">C7M84_015310</name>
</gene>
<dbReference type="PROSITE" id="PS50234">
    <property type="entry name" value="VWFA"/>
    <property type="match status" value="1"/>
</dbReference>
<dbReference type="Proteomes" id="UP000283509">
    <property type="component" value="Unassembled WGS sequence"/>
</dbReference>
<dbReference type="Pfam" id="PF08434">
    <property type="entry name" value="CLCA"/>
    <property type="match status" value="1"/>
</dbReference>
<dbReference type="InterPro" id="IPR051266">
    <property type="entry name" value="CLCR"/>
</dbReference>
<keyword evidence="5" id="KW-1185">Reference proteome</keyword>
<dbReference type="OrthoDB" id="687730at2759"/>
<dbReference type="InterPro" id="IPR002035">
    <property type="entry name" value="VWF_A"/>
</dbReference>
<reference evidence="4 5" key="1">
    <citation type="submission" date="2018-04" db="EMBL/GenBank/DDBJ databases">
        <authorList>
            <person name="Zhang X."/>
            <person name="Yuan J."/>
            <person name="Li F."/>
            <person name="Xiang J."/>
        </authorList>
    </citation>
    <scope>NUCLEOTIDE SEQUENCE [LARGE SCALE GENOMIC DNA]</scope>
    <source>
        <tissue evidence="4">Muscle</tissue>
    </source>
</reference>
<dbReference type="SMART" id="SM00327">
    <property type="entry name" value="VWA"/>
    <property type="match status" value="1"/>
</dbReference>
<dbReference type="Pfam" id="PF00092">
    <property type="entry name" value="VWA"/>
    <property type="match status" value="1"/>
</dbReference>
<keyword evidence="1" id="KW-1133">Transmembrane helix</keyword>
<protein>
    <recommendedName>
        <fullName evidence="3">VWFA domain-containing protein</fullName>
    </recommendedName>
</protein>
<dbReference type="SUPFAM" id="SSF53300">
    <property type="entry name" value="vWA-like"/>
    <property type="match status" value="1"/>
</dbReference>
<dbReference type="STRING" id="6689.A0A423SR26"/>
<feature type="transmembrane region" description="Helical" evidence="1">
    <location>
        <begin position="895"/>
        <end position="919"/>
    </location>
</feature>
<dbReference type="PANTHER" id="PTHR10579">
    <property type="entry name" value="CALCIUM-ACTIVATED CHLORIDE CHANNEL REGULATOR"/>
    <property type="match status" value="1"/>
</dbReference>
<dbReference type="GO" id="GO:0032991">
    <property type="term" value="C:protein-containing complex"/>
    <property type="evidence" value="ECO:0007669"/>
    <property type="project" value="UniProtKB-ARBA"/>
</dbReference>